<dbReference type="AlphaFoldDB" id="A0A2K1KZV0"/>
<dbReference type="InParanoid" id="A0A2K1KZV0"/>
<dbReference type="Gramene" id="Pp3c2_2575V3.1">
    <property type="protein sequence ID" value="Pp3c2_2575V3.1"/>
    <property type="gene ID" value="Pp3c2_2575"/>
</dbReference>
<evidence type="ECO:0000313" key="2">
    <source>
        <dbReference type="EnsemblPlants" id="Pp3c2_2575V3.1"/>
    </source>
</evidence>
<reference evidence="2" key="3">
    <citation type="submission" date="2020-12" db="UniProtKB">
        <authorList>
            <consortium name="EnsemblPlants"/>
        </authorList>
    </citation>
    <scope>IDENTIFICATION</scope>
</reference>
<sequence length="93" mass="10304">MDKGEVKRNKCAVVAGGVHNGVVQRQSHFDRLCYVCFLVVLRGKQRCSHPVCVRSKERRLVCPSIVLGSCNVKCGVAKAVRRLMLESGYFPIG</sequence>
<organism evidence="1">
    <name type="scientific">Physcomitrium patens</name>
    <name type="common">Spreading-leaved earth moss</name>
    <name type="synonym">Physcomitrella patens</name>
    <dbReference type="NCBI Taxonomy" id="3218"/>
    <lineage>
        <taxon>Eukaryota</taxon>
        <taxon>Viridiplantae</taxon>
        <taxon>Streptophyta</taxon>
        <taxon>Embryophyta</taxon>
        <taxon>Bryophyta</taxon>
        <taxon>Bryophytina</taxon>
        <taxon>Bryopsida</taxon>
        <taxon>Funariidae</taxon>
        <taxon>Funariales</taxon>
        <taxon>Funariaceae</taxon>
        <taxon>Physcomitrium</taxon>
    </lineage>
</organism>
<dbReference type="EnsemblPlants" id="Pp3c2_2575V3.1">
    <property type="protein sequence ID" value="Pp3c2_2575V3.1"/>
    <property type="gene ID" value="Pp3c2_2575"/>
</dbReference>
<evidence type="ECO:0000313" key="1">
    <source>
        <dbReference type="EMBL" id="PNR59306.1"/>
    </source>
</evidence>
<protein>
    <submittedName>
        <fullName evidence="1 2">Uncharacterized protein</fullName>
    </submittedName>
</protein>
<reference evidence="1 3" key="1">
    <citation type="journal article" date="2008" name="Science">
        <title>The Physcomitrella genome reveals evolutionary insights into the conquest of land by plants.</title>
        <authorList>
            <person name="Rensing S."/>
            <person name="Lang D."/>
            <person name="Zimmer A."/>
            <person name="Terry A."/>
            <person name="Salamov A."/>
            <person name="Shapiro H."/>
            <person name="Nishiyama T."/>
            <person name="Perroud P.-F."/>
            <person name="Lindquist E."/>
            <person name="Kamisugi Y."/>
            <person name="Tanahashi T."/>
            <person name="Sakakibara K."/>
            <person name="Fujita T."/>
            <person name="Oishi K."/>
            <person name="Shin-I T."/>
            <person name="Kuroki Y."/>
            <person name="Toyoda A."/>
            <person name="Suzuki Y."/>
            <person name="Hashimoto A."/>
            <person name="Yamaguchi K."/>
            <person name="Sugano A."/>
            <person name="Kohara Y."/>
            <person name="Fujiyama A."/>
            <person name="Anterola A."/>
            <person name="Aoki S."/>
            <person name="Ashton N."/>
            <person name="Barbazuk W.B."/>
            <person name="Barker E."/>
            <person name="Bennetzen J."/>
            <person name="Bezanilla M."/>
            <person name="Blankenship R."/>
            <person name="Cho S.H."/>
            <person name="Dutcher S."/>
            <person name="Estelle M."/>
            <person name="Fawcett J.A."/>
            <person name="Gundlach H."/>
            <person name="Hanada K."/>
            <person name="Heyl A."/>
            <person name="Hicks K.A."/>
            <person name="Hugh J."/>
            <person name="Lohr M."/>
            <person name="Mayer K."/>
            <person name="Melkozernov A."/>
            <person name="Murata T."/>
            <person name="Nelson D."/>
            <person name="Pils B."/>
            <person name="Prigge M."/>
            <person name="Reiss B."/>
            <person name="Renner T."/>
            <person name="Rombauts S."/>
            <person name="Rushton P."/>
            <person name="Sanderfoot A."/>
            <person name="Schween G."/>
            <person name="Shiu S.-H."/>
            <person name="Stueber K."/>
            <person name="Theodoulou F.L."/>
            <person name="Tu H."/>
            <person name="Van de Peer Y."/>
            <person name="Verrier P.J."/>
            <person name="Waters E."/>
            <person name="Wood A."/>
            <person name="Yang L."/>
            <person name="Cove D."/>
            <person name="Cuming A."/>
            <person name="Hasebe M."/>
            <person name="Lucas S."/>
            <person name="Mishler D.B."/>
            <person name="Reski R."/>
            <person name="Grigoriev I."/>
            <person name="Quatrano R.S."/>
            <person name="Boore J.L."/>
        </authorList>
    </citation>
    <scope>NUCLEOTIDE SEQUENCE [LARGE SCALE GENOMIC DNA]</scope>
    <source>
        <strain evidence="2 3">cv. Gransden 2004</strain>
    </source>
</reference>
<name>A0A2K1KZV0_PHYPA</name>
<dbReference type="Proteomes" id="UP000006727">
    <property type="component" value="Chromosome 2"/>
</dbReference>
<reference evidence="1 3" key="2">
    <citation type="journal article" date="2018" name="Plant J.">
        <title>The Physcomitrella patens chromosome-scale assembly reveals moss genome structure and evolution.</title>
        <authorList>
            <person name="Lang D."/>
            <person name="Ullrich K.K."/>
            <person name="Murat F."/>
            <person name="Fuchs J."/>
            <person name="Jenkins J."/>
            <person name="Haas F.B."/>
            <person name="Piednoel M."/>
            <person name="Gundlach H."/>
            <person name="Van Bel M."/>
            <person name="Meyberg R."/>
            <person name="Vives C."/>
            <person name="Morata J."/>
            <person name="Symeonidi A."/>
            <person name="Hiss M."/>
            <person name="Muchero W."/>
            <person name="Kamisugi Y."/>
            <person name="Saleh O."/>
            <person name="Blanc G."/>
            <person name="Decker E.L."/>
            <person name="van Gessel N."/>
            <person name="Grimwood J."/>
            <person name="Hayes R.D."/>
            <person name="Graham S.W."/>
            <person name="Gunter L.E."/>
            <person name="McDaniel S.F."/>
            <person name="Hoernstein S.N.W."/>
            <person name="Larsson A."/>
            <person name="Li F.W."/>
            <person name="Perroud P.F."/>
            <person name="Phillips J."/>
            <person name="Ranjan P."/>
            <person name="Rokshar D.S."/>
            <person name="Rothfels C.J."/>
            <person name="Schneider L."/>
            <person name="Shu S."/>
            <person name="Stevenson D.W."/>
            <person name="Thummler F."/>
            <person name="Tillich M."/>
            <person name="Villarreal Aguilar J.C."/>
            <person name="Widiez T."/>
            <person name="Wong G.K."/>
            <person name="Wymore A."/>
            <person name="Zhang Y."/>
            <person name="Zimmer A.D."/>
            <person name="Quatrano R.S."/>
            <person name="Mayer K.F.X."/>
            <person name="Goodstein D."/>
            <person name="Casacuberta J.M."/>
            <person name="Vandepoele K."/>
            <person name="Reski R."/>
            <person name="Cuming A.C."/>
            <person name="Tuskan G.A."/>
            <person name="Maumus F."/>
            <person name="Salse J."/>
            <person name="Schmutz J."/>
            <person name="Rensing S.A."/>
        </authorList>
    </citation>
    <scope>NUCLEOTIDE SEQUENCE [LARGE SCALE GENOMIC DNA]</scope>
    <source>
        <strain evidence="2 3">cv. Gransden 2004</strain>
    </source>
</reference>
<keyword evidence="3" id="KW-1185">Reference proteome</keyword>
<evidence type="ECO:0000313" key="3">
    <source>
        <dbReference type="Proteomes" id="UP000006727"/>
    </source>
</evidence>
<accession>A0A2K1KZV0</accession>
<gene>
    <name evidence="1" type="ORF">PHYPA_002097</name>
</gene>
<dbReference type="EMBL" id="ABEU02000002">
    <property type="protein sequence ID" value="PNR59306.1"/>
    <property type="molecule type" value="Genomic_DNA"/>
</dbReference>
<proteinExistence type="predicted"/>